<feature type="domain" description="Major facilitator superfamily (MFS) profile" evidence="7">
    <location>
        <begin position="60"/>
        <end position="488"/>
    </location>
</feature>
<feature type="transmembrane region" description="Helical" evidence="6">
    <location>
        <begin position="360"/>
        <end position="382"/>
    </location>
</feature>
<dbReference type="InterPro" id="IPR011701">
    <property type="entry name" value="MFS"/>
</dbReference>
<evidence type="ECO:0000313" key="9">
    <source>
        <dbReference type="Proteomes" id="UP000696280"/>
    </source>
</evidence>
<dbReference type="InterPro" id="IPR020846">
    <property type="entry name" value="MFS_dom"/>
</dbReference>
<keyword evidence="2" id="KW-0813">Transport</keyword>
<protein>
    <recommendedName>
        <fullName evidence="7">Major facilitator superfamily (MFS) profile domain-containing protein</fullName>
    </recommendedName>
</protein>
<dbReference type="PRINTS" id="PR01035">
    <property type="entry name" value="TCRTETA"/>
</dbReference>
<evidence type="ECO:0000256" key="5">
    <source>
        <dbReference type="ARBA" id="ARBA00023136"/>
    </source>
</evidence>
<dbReference type="InterPro" id="IPR036259">
    <property type="entry name" value="MFS_trans_sf"/>
</dbReference>
<dbReference type="EMBL" id="CAJVRL010000014">
    <property type="protein sequence ID" value="CAG8949545.1"/>
    <property type="molecule type" value="Genomic_DNA"/>
</dbReference>
<comment type="subcellular location">
    <subcellularLocation>
        <location evidence="1">Membrane</location>
        <topology evidence="1">Multi-pass membrane protein</topology>
    </subcellularLocation>
</comment>
<feature type="transmembrane region" description="Helical" evidence="6">
    <location>
        <begin position="197"/>
        <end position="219"/>
    </location>
</feature>
<dbReference type="SUPFAM" id="SSF103473">
    <property type="entry name" value="MFS general substrate transporter"/>
    <property type="match status" value="1"/>
</dbReference>
<name>A0A9N9KP43_9HELO</name>
<feature type="transmembrane region" description="Helical" evidence="6">
    <location>
        <begin position="164"/>
        <end position="185"/>
    </location>
</feature>
<keyword evidence="3 6" id="KW-0812">Transmembrane</keyword>
<evidence type="ECO:0000313" key="8">
    <source>
        <dbReference type="EMBL" id="CAG8949545.1"/>
    </source>
</evidence>
<proteinExistence type="predicted"/>
<feature type="transmembrane region" description="Helical" evidence="6">
    <location>
        <begin position="388"/>
        <end position="415"/>
    </location>
</feature>
<feature type="transmembrane region" description="Helical" evidence="6">
    <location>
        <begin position="329"/>
        <end position="348"/>
    </location>
</feature>
<dbReference type="AlphaFoldDB" id="A0A9N9KP43"/>
<feature type="transmembrane region" description="Helical" evidence="6">
    <location>
        <begin position="463"/>
        <end position="483"/>
    </location>
</feature>
<dbReference type="InterPro" id="IPR001958">
    <property type="entry name" value="Tet-R_TetA/multi-R_MdtG-like"/>
</dbReference>
<evidence type="ECO:0000256" key="4">
    <source>
        <dbReference type="ARBA" id="ARBA00022989"/>
    </source>
</evidence>
<dbReference type="CDD" id="cd17330">
    <property type="entry name" value="MFS_SLC46_TetA_like"/>
    <property type="match status" value="1"/>
</dbReference>
<dbReference type="PROSITE" id="PS50850">
    <property type="entry name" value="MFS"/>
    <property type="match status" value="1"/>
</dbReference>
<dbReference type="PANTHER" id="PTHR23504">
    <property type="entry name" value="MAJOR FACILITATOR SUPERFAMILY DOMAIN-CONTAINING PROTEIN 10"/>
    <property type="match status" value="1"/>
</dbReference>
<dbReference type="Pfam" id="PF07690">
    <property type="entry name" value="MFS_1"/>
    <property type="match status" value="1"/>
</dbReference>
<feature type="transmembrane region" description="Helical" evidence="6">
    <location>
        <begin position="140"/>
        <end position="158"/>
    </location>
</feature>
<feature type="transmembrane region" description="Helical" evidence="6">
    <location>
        <begin position="239"/>
        <end position="263"/>
    </location>
</feature>
<feature type="transmembrane region" description="Helical" evidence="6">
    <location>
        <begin position="427"/>
        <end position="451"/>
    </location>
</feature>
<dbReference type="GO" id="GO:0022857">
    <property type="term" value="F:transmembrane transporter activity"/>
    <property type="evidence" value="ECO:0007669"/>
    <property type="project" value="InterPro"/>
</dbReference>
<dbReference type="GO" id="GO:0016020">
    <property type="term" value="C:membrane"/>
    <property type="evidence" value="ECO:0007669"/>
    <property type="project" value="UniProtKB-SubCell"/>
</dbReference>
<keyword evidence="5 6" id="KW-0472">Membrane</keyword>
<keyword evidence="4 6" id="KW-1133">Transmembrane helix</keyword>
<accession>A0A9N9KP43</accession>
<feature type="transmembrane region" description="Helical" evidence="6">
    <location>
        <begin position="293"/>
        <end position="314"/>
    </location>
</feature>
<evidence type="ECO:0000256" key="2">
    <source>
        <dbReference type="ARBA" id="ARBA00022448"/>
    </source>
</evidence>
<reference evidence="8" key="1">
    <citation type="submission" date="2021-07" db="EMBL/GenBank/DDBJ databases">
        <authorList>
            <person name="Durling M."/>
        </authorList>
    </citation>
    <scope>NUCLEOTIDE SEQUENCE</scope>
</reference>
<dbReference type="Proteomes" id="UP000696280">
    <property type="component" value="Unassembled WGS sequence"/>
</dbReference>
<keyword evidence="9" id="KW-1185">Reference proteome</keyword>
<evidence type="ECO:0000259" key="7">
    <source>
        <dbReference type="PROSITE" id="PS50850"/>
    </source>
</evidence>
<dbReference type="OrthoDB" id="419616at2759"/>
<organism evidence="8 9">
    <name type="scientific">Hymenoscyphus fraxineus</name>
    <dbReference type="NCBI Taxonomy" id="746836"/>
    <lineage>
        <taxon>Eukaryota</taxon>
        <taxon>Fungi</taxon>
        <taxon>Dikarya</taxon>
        <taxon>Ascomycota</taxon>
        <taxon>Pezizomycotina</taxon>
        <taxon>Leotiomycetes</taxon>
        <taxon>Helotiales</taxon>
        <taxon>Helotiaceae</taxon>
        <taxon>Hymenoscyphus</taxon>
    </lineage>
</organism>
<evidence type="ECO:0000256" key="1">
    <source>
        <dbReference type="ARBA" id="ARBA00004141"/>
    </source>
</evidence>
<evidence type="ECO:0000256" key="3">
    <source>
        <dbReference type="ARBA" id="ARBA00022692"/>
    </source>
</evidence>
<sequence>MAKITSEETPLLIASGTDPAIQASQPQGDLLTRKISNNGDTTTSKSTNVEYENVPLPKFQIFVLCVARVIEPMAFFGIFPFVNKMIWETGDIDESDVGFYSGLIACQHLPIYPESMFSFTQMLLMIMWGNLSDRVGRKPVMVFSLMGVAFGTALFGFSKTIWQMILFRCCAGIFAGTVVTIRTMITENSTRETQARAFSFFAFSGNLGILVGPLLGGALSEPAKQYPKVFGHLAIFKQFPYSLPTLVSGLLALLATGVCWVFLKETLKRRVADAPAPPPIATMDIIRSPGVPIVLFLYGHVMLLGLAYTAVYWFTDISLGGCSFTPMQISYFLAGIGISQATWLLLVFPPLQLKYGTGNVLRLCLYAWPFFFAAAPLCNWFLRKGWTTAFWIVAPTIMIGGSGVAMAFTAVQLALNDISPSQRSLGTLNGVALTLTSGIRTIGPAIFTSLFAVGARTQFLNGYLVWVILILVALLGIIGMRYFPEEAEGRVKKQAVVEE</sequence>
<evidence type="ECO:0000256" key="6">
    <source>
        <dbReference type="SAM" id="Phobius"/>
    </source>
</evidence>
<comment type="caution">
    <text evidence="8">The sequence shown here is derived from an EMBL/GenBank/DDBJ whole genome shotgun (WGS) entry which is preliminary data.</text>
</comment>
<dbReference type="PANTHER" id="PTHR23504:SF3">
    <property type="entry name" value="MAJOR FACILITATOR SUPERFAMILY (MFS) PROFILE DOMAIN-CONTAINING PROTEIN"/>
    <property type="match status" value="1"/>
</dbReference>
<gene>
    <name evidence="8" type="ORF">HYFRA_00007777</name>
</gene>
<dbReference type="Gene3D" id="1.20.1250.20">
    <property type="entry name" value="MFS general substrate transporter like domains"/>
    <property type="match status" value="1"/>
</dbReference>